<dbReference type="SUPFAM" id="SSF51735">
    <property type="entry name" value="NAD(P)-binding Rossmann-fold domains"/>
    <property type="match status" value="1"/>
</dbReference>
<name>A0A0D8XAR5_DICVI</name>
<dbReference type="GO" id="GO:0005777">
    <property type="term" value="C:peroxisome"/>
    <property type="evidence" value="ECO:0007669"/>
    <property type="project" value="TreeGrafter"/>
</dbReference>
<dbReference type="GO" id="GO:0035336">
    <property type="term" value="P:long-chain fatty-acyl-CoA metabolic process"/>
    <property type="evidence" value="ECO:0007669"/>
    <property type="project" value="TreeGrafter"/>
</dbReference>
<reference evidence="3 4" key="1">
    <citation type="submission" date="2013-11" db="EMBL/GenBank/DDBJ databases">
        <title>Draft genome of the bovine lungworm Dictyocaulus viviparus.</title>
        <authorList>
            <person name="Mitreva M."/>
        </authorList>
    </citation>
    <scope>NUCLEOTIDE SEQUENCE [LARGE SCALE GENOMIC DNA]</scope>
    <source>
        <strain evidence="3 4">HannoverDv2000</strain>
    </source>
</reference>
<gene>
    <name evidence="3" type="ORF">DICVIV_12339</name>
</gene>
<dbReference type="GO" id="GO:0102965">
    <property type="term" value="F:alcohol-forming long-chain fatty acyl-CoA reductase activity"/>
    <property type="evidence" value="ECO:0007669"/>
    <property type="project" value="UniProtKB-EC"/>
</dbReference>
<evidence type="ECO:0000313" key="4">
    <source>
        <dbReference type="Proteomes" id="UP000053766"/>
    </source>
</evidence>
<dbReference type="Gene3D" id="3.40.50.720">
    <property type="entry name" value="NAD(P)-binding Rossmann-like Domain"/>
    <property type="match status" value="1"/>
</dbReference>
<dbReference type="Proteomes" id="UP000053766">
    <property type="component" value="Unassembled WGS sequence"/>
</dbReference>
<sequence length="226" mass="26003">MDNRCTRKEELKNTSEVDCSVYADYPRGRNKTLQTHHKQTEKQHMAKTNGIIHTVNMSCKVEDVYSNRCVLLTGSTGFLGKVLVEKLLWALPSVGQLFLLIRPVNDMTPKERLDKVLQDPLFDRIRENKPHLFNKLLPISGDLMENNLGLNHHDMQKICDQVSIVIHSAATVKFDEKLRDAIEMNVIGTTRLIALCHKMKKLIPPYIPLHFVNKYQLANLYVSSRR</sequence>
<dbReference type="EMBL" id="KN716779">
    <property type="protein sequence ID" value="KJH41680.1"/>
    <property type="molecule type" value="Genomic_DNA"/>
</dbReference>
<feature type="domain" description="Thioester reductase (TE)" evidence="2">
    <location>
        <begin position="72"/>
        <end position="202"/>
    </location>
</feature>
<dbReference type="PANTHER" id="PTHR11011">
    <property type="entry name" value="MALE STERILITY PROTEIN 2-RELATED"/>
    <property type="match status" value="1"/>
</dbReference>
<protein>
    <recommendedName>
        <fullName evidence="1">Fatty acyl-CoA reductase</fullName>
        <ecNumber evidence="1">1.2.1.84</ecNumber>
    </recommendedName>
</protein>
<keyword evidence="4" id="KW-1185">Reference proteome</keyword>
<organism evidence="3 4">
    <name type="scientific">Dictyocaulus viviparus</name>
    <name type="common">Bovine lungworm</name>
    <dbReference type="NCBI Taxonomy" id="29172"/>
    <lineage>
        <taxon>Eukaryota</taxon>
        <taxon>Metazoa</taxon>
        <taxon>Ecdysozoa</taxon>
        <taxon>Nematoda</taxon>
        <taxon>Chromadorea</taxon>
        <taxon>Rhabditida</taxon>
        <taxon>Rhabditina</taxon>
        <taxon>Rhabditomorpha</taxon>
        <taxon>Strongyloidea</taxon>
        <taxon>Metastrongylidae</taxon>
        <taxon>Dictyocaulus</taxon>
    </lineage>
</organism>
<dbReference type="PANTHER" id="PTHR11011:SF45">
    <property type="entry name" value="FATTY ACYL-COA REDUCTASE CG8306-RELATED"/>
    <property type="match status" value="1"/>
</dbReference>
<dbReference type="GO" id="GO:0080019">
    <property type="term" value="F:alcohol-forming very long-chain fatty acyl-CoA reductase activity"/>
    <property type="evidence" value="ECO:0007669"/>
    <property type="project" value="InterPro"/>
</dbReference>
<dbReference type="InterPro" id="IPR026055">
    <property type="entry name" value="FAR"/>
</dbReference>
<accession>A0A0D8XAR5</accession>
<keyword evidence="1" id="KW-0560">Oxidoreductase</keyword>
<keyword evidence="1" id="KW-0444">Lipid biosynthesis</keyword>
<dbReference type="OrthoDB" id="429813at2759"/>
<evidence type="ECO:0000313" key="3">
    <source>
        <dbReference type="EMBL" id="KJH41680.1"/>
    </source>
</evidence>
<evidence type="ECO:0000256" key="1">
    <source>
        <dbReference type="RuleBase" id="RU363097"/>
    </source>
</evidence>
<dbReference type="STRING" id="29172.A0A0D8XAR5"/>
<proteinExistence type="inferred from homology"/>
<reference evidence="4" key="2">
    <citation type="journal article" date="2016" name="Sci. Rep.">
        <title>Dictyocaulus viviparus genome, variome and transcriptome elucidate lungworm biology and support future intervention.</title>
        <authorList>
            <person name="McNulty S.N."/>
            <person name="Strube C."/>
            <person name="Rosa B.A."/>
            <person name="Martin J.C."/>
            <person name="Tyagi R."/>
            <person name="Choi Y.J."/>
            <person name="Wang Q."/>
            <person name="Hallsworth Pepin K."/>
            <person name="Zhang X."/>
            <person name="Ozersky P."/>
            <person name="Wilson R.K."/>
            <person name="Sternberg P.W."/>
            <person name="Gasser R.B."/>
            <person name="Mitreva M."/>
        </authorList>
    </citation>
    <scope>NUCLEOTIDE SEQUENCE [LARGE SCALE GENOMIC DNA]</scope>
    <source>
        <strain evidence="4">HannoverDv2000</strain>
    </source>
</reference>
<comment type="similarity">
    <text evidence="1">Belongs to the fatty acyl-CoA reductase family.</text>
</comment>
<dbReference type="Pfam" id="PF07993">
    <property type="entry name" value="NAD_binding_4"/>
    <property type="match status" value="1"/>
</dbReference>
<keyword evidence="1" id="KW-0521">NADP</keyword>
<comment type="catalytic activity">
    <reaction evidence="1">
        <text>a long-chain fatty acyl-CoA + 2 NADPH + 2 H(+) = a long-chain primary fatty alcohol + 2 NADP(+) + CoA</text>
        <dbReference type="Rhea" id="RHEA:52716"/>
        <dbReference type="ChEBI" id="CHEBI:15378"/>
        <dbReference type="ChEBI" id="CHEBI:57287"/>
        <dbReference type="ChEBI" id="CHEBI:57783"/>
        <dbReference type="ChEBI" id="CHEBI:58349"/>
        <dbReference type="ChEBI" id="CHEBI:77396"/>
        <dbReference type="ChEBI" id="CHEBI:83139"/>
        <dbReference type="EC" id="1.2.1.84"/>
    </reaction>
</comment>
<dbReference type="InterPro" id="IPR036291">
    <property type="entry name" value="NAD(P)-bd_dom_sf"/>
</dbReference>
<dbReference type="InterPro" id="IPR013120">
    <property type="entry name" value="FAR_NAD-bd"/>
</dbReference>
<comment type="function">
    <text evidence="1">Catalyzes the reduction of fatty acyl-CoA to fatty alcohols.</text>
</comment>
<dbReference type="AlphaFoldDB" id="A0A0D8XAR5"/>
<evidence type="ECO:0000259" key="2">
    <source>
        <dbReference type="Pfam" id="PF07993"/>
    </source>
</evidence>
<dbReference type="EC" id="1.2.1.84" evidence="1"/>
<keyword evidence="1" id="KW-0443">Lipid metabolism</keyword>